<proteinExistence type="predicted"/>
<dbReference type="Pfam" id="PF13274">
    <property type="entry name" value="SocA_Panacea"/>
    <property type="match status" value="1"/>
</dbReference>
<gene>
    <name evidence="3" type="ORF">Ahu01nite_051710</name>
</gene>
<feature type="compositionally biased region" description="Basic and acidic residues" evidence="1">
    <location>
        <begin position="212"/>
        <end position="222"/>
    </location>
</feature>
<evidence type="ECO:0000259" key="2">
    <source>
        <dbReference type="Pfam" id="PF13274"/>
    </source>
</evidence>
<feature type="region of interest" description="Disordered" evidence="1">
    <location>
        <begin position="183"/>
        <end position="206"/>
    </location>
</feature>
<sequence>MTINANDVAAAVLGHVGPVEAMRLQKLVYYSQCWHLALVDEPLFRDTIQAWRDGPVTPTLWEQHRGGLTVSRWSSGDAARLSNTSAKIVELVCQVYGGLSGDDLSELTHSEKPWRAAREGLADDQPSKSAISLEAMKDFYRRRSLAGLRADDLVSGGLHGLTQGGMEPTERRRILAAIRDEFRSADPGDPGLPEPAESAFDARRAHVAQSEIEVRLNRERPQRGTASQQH</sequence>
<evidence type="ECO:0000313" key="3">
    <source>
        <dbReference type="EMBL" id="GIE22069.1"/>
    </source>
</evidence>
<accession>A0ABQ3ZU23</accession>
<comment type="caution">
    <text evidence="3">The sequence shown here is derived from an EMBL/GenBank/DDBJ whole genome shotgun (WGS) entry which is preliminary data.</text>
</comment>
<protein>
    <recommendedName>
        <fullName evidence="2">Antitoxin SocA-like Panacea domain-containing protein</fullName>
    </recommendedName>
</protein>
<dbReference type="InterPro" id="IPR025272">
    <property type="entry name" value="SocA_Panacea"/>
</dbReference>
<organism evidence="3 4">
    <name type="scientific">Winogradskya humida</name>
    <dbReference type="NCBI Taxonomy" id="113566"/>
    <lineage>
        <taxon>Bacteria</taxon>
        <taxon>Bacillati</taxon>
        <taxon>Actinomycetota</taxon>
        <taxon>Actinomycetes</taxon>
        <taxon>Micromonosporales</taxon>
        <taxon>Micromonosporaceae</taxon>
        <taxon>Winogradskya</taxon>
    </lineage>
</organism>
<name>A0ABQ3ZU23_9ACTN</name>
<keyword evidence="4" id="KW-1185">Reference proteome</keyword>
<reference evidence="3 4" key="1">
    <citation type="submission" date="2021-01" db="EMBL/GenBank/DDBJ databases">
        <title>Whole genome shotgun sequence of Actinoplanes humidus NBRC 14915.</title>
        <authorList>
            <person name="Komaki H."/>
            <person name="Tamura T."/>
        </authorList>
    </citation>
    <scope>NUCLEOTIDE SEQUENCE [LARGE SCALE GENOMIC DNA]</scope>
    <source>
        <strain evidence="3 4">NBRC 14915</strain>
    </source>
</reference>
<feature type="region of interest" description="Disordered" evidence="1">
    <location>
        <begin position="211"/>
        <end position="230"/>
    </location>
</feature>
<feature type="domain" description="Antitoxin SocA-like Panacea" evidence="2">
    <location>
        <begin position="24"/>
        <end position="114"/>
    </location>
</feature>
<evidence type="ECO:0000313" key="4">
    <source>
        <dbReference type="Proteomes" id="UP000603200"/>
    </source>
</evidence>
<dbReference type="Proteomes" id="UP000603200">
    <property type="component" value="Unassembled WGS sequence"/>
</dbReference>
<evidence type="ECO:0000256" key="1">
    <source>
        <dbReference type="SAM" id="MobiDB-lite"/>
    </source>
</evidence>
<dbReference type="RefSeq" id="WP_203839172.1">
    <property type="nucleotide sequence ID" value="NZ_BAAATV010000002.1"/>
</dbReference>
<dbReference type="EMBL" id="BOMN01000065">
    <property type="protein sequence ID" value="GIE22069.1"/>
    <property type="molecule type" value="Genomic_DNA"/>
</dbReference>